<evidence type="ECO:0000256" key="1">
    <source>
        <dbReference type="SAM" id="Phobius"/>
    </source>
</evidence>
<accession>A0ABU5C866</accession>
<protein>
    <submittedName>
        <fullName evidence="2">Uncharacterized protein</fullName>
    </submittedName>
</protein>
<feature type="transmembrane region" description="Helical" evidence="1">
    <location>
        <begin position="81"/>
        <end position="101"/>
    </location>
</feature>
<dbReference type="RefSeq" id="WP_390357708.1">
    <property type="nucleotide sequence ID" value="NZ_JBHUIZ010000016.1"/>
</dbReference>
<organism evidence="2 3">
    <name type="scientific">Tigheibacillus halophilus</name>
    <dbReference type="NCBI Taxonomy" id="361280"/>
    <lineage>
        <taxon>Bacteria</taxon>
        <taxon>Bacillati</taxon>
        <taxon>Bacillota</taxon>
        <taxon>Bacilli</taxon>
        <taxon>Bacillales</taxon>
        <taxon>Bacillaceae</taxon>
        <taxon>Tigheibacillus</taxon>
    </lineage>
</organism>
<comment type="caution">
    <text evidence="2">The sequence shown here is derived from an EMBL/GenBank/DDBJ whole genome shotgun (WGS) entry which is preliminary data.</text>
</comment>
<dbReference type="Proteomes" id="UP001281447">
    <property type="component" value="Unassembled WGS sequence"/>
</dbReference>
<keyword evidence="1" id="KW-0812">Transmembrane</keyword>
<reference evidence="2 3" key="1">
    <citation type="submission" date="2023-10" db="EMBL/GenBank/DDBJ databases">
        <title>Virgibacillus halophilus 5B73C genome.</title>
        <authorList>
            <person name="Miliotis G."/>
            <person name="Sengupta P."/>
            <person name="Hameed A."/>
            <person name="Chuvochina M."/>
            <person name="Mcdonagh F."/>
            <person name="Simpson A.C."/>
            <person name="Singh N.K."/>
            <person name="Rekha P.D."/>
            <person name="Raman K."/>
            <person name="Hugenholtz P."/>
            <person name="Venkateswaran K."/>
        </authorList>
    </citation>
    <scope>NUCLEOTIDE SEQUENCE [LARGE SCALE GENOMIC DNA]</scope>
    <source>
        <strain evidence="2 3">5B73C</strain>
    </source>
</reference>
<dbReference type="EMBL" id="JAWDIP010000003">
    <property type="protein sequence ID" value="MDY0395506.1"/>
    <property type="molecule type" value="Genomic_DNA"/>
</dbReference>
<feature type="transmembrane region" description="Helical" evidence="1">
    <location>
        <begin position="30"/>
        <end position="48"/>
    </location>
</feature>
<name>A0ABU5C866_9BACI</name>
<evidence type="ECO:0000313" key="3">
    <source>
        <dbReference type="Proteomes" id="UP001281447"/>
    </source>
</evidence>
<keyword evidence="3" id="KW-1185">Reference proteome</keyword>
<keyword evidence="1" id="KW-1133">Transmembrane helix</keyword>
<sequence>MKRVITILITLIVLAGLSYGVTYFTHTKFIDFAFLIGIAVTVIIWFFTSKGGQTTRILDATIQESTGIKGDQEKHEFSPNVAFYTSLIYTIITLAAVIYHYKSYFLRFLNKSLLKDGT</sequence>
<proteinExistence type="predicted"/>
<evidence type="ECO:0000313" key="2">
    <source>
        <dbReference type="EMBL" id="MDY0395506.1"/>
    </source>
</evidence>
<keyword evidence="1" id="KW-0472">Membrane</keyword>
<gene>
    <name evidence="2" type="ORF">RWE15_15065</name>
</gene>